<dbReference type="AlphaFoldDB" id="A0A7D5QFM9"/>
<sequence length="234" mass="23423">MSELRVALAGDDGTVRDAVEAAGGAVVPSDEADALVTFGERALVDAALAGPAAPLFPVAGGEGRHSVPKPELAAALDALADGDVRRESHPALSVRVGGDETARALLDASLMTSEPARISEYSVHAAGEEVDRFRSDGVVVATPAGSAGYARAAGGPVLAPGTGLGLVPVSPFATNAETRVFDGDVTLVVERDESDVSLVADDRVVGSVPAATPVEVAADGAVELLRVPGVGTSR</sequence>
<keyword evidence="2" id="KW-1185">Reference proteome</keyword>
<dbReference type="GO" id="GO:0003951">
    <property type="term" value="F:NAD+ kinase activity"/>
    <property type="evidence" value="ECO:0007669"/>
    <property type="project" value="InterPro"/>
</dbReference>
<dbReference type="OrthoDB" id="170401at2157"/>
<dbReference type="Proteomes" id="UP000509626">
    <property type="component" value="Chromosome"/>
</dbReference>
<dbReference type="Pfam" id="PF20143">
    <property type="entry name" value="NAD_kinase_C"/>
    <property type="match status" value="1"/>
</dbReference>
<dbReference type="EMBL" id="CP058579">
    <property type="protein sequence ID" value="QLG63581.1"/>
    <property type="molecule type" value="Genomic_DNA"/>
</dbReference>
<reference evidence="1 2" key="1">
    <citation type="submission" date="2020-06" db="EMBL/GenBank/DDBJ databases">
        <title>NJ-3-1, isolated from saline soil.</title>
        <authorList>
            <person name="Cui H.L."/>
            <person name="Shi X."/>
        </authorList>
    </citation>
    <scope>NUCLEOTIDE SEQUENCE [LARGE SCALE GENOMIC DNA]</scope>
    <source>
        <strain evidence="1 2">NJ-3-1</strain>
    </source>
</reference>
<dbReference type="InterPro" id="IPR016064">
    <property type="entry name" value="NAD/diacylglycerol_kinase_sf"/>
</dbReference>
<organism evidence="1 2">
    <name type="scientific">Halorarum salinum</name>
    <dbReference type="NCBI Taxonomy" id="2743089"/>
    <lineage>
        <taxon>Archaea</taxon>
        <taxon>Methanobacteriati</taxon>
        <taxon>Methanobacteriota</taxon>
        <taxon>Stenosarchaea group</taxon>
        <taxon>Halobacteria</taxon>
        <taxon>Halobacteriales</taxon>
        <taxon>Haloferacaceae</taxon>
        <taxon>Halorarum</taxon>
    </lineage>
</organism>
<dbReference type="InterPro" id="IPR017437">
    <property type="entry name" value="ATP-NAD_kinase_PpnK-typ_C"/>
</dbReference>
<keyword evidence="1" id="KW-0418">Kinase</keyword>
<dbReference type="RefSeq" id="WP_179270165.1">
    <property type="nucleotide sequence ID" value="NZ_CP058579.1"/>
</dbReference>
<dbReference type="KEGG" id="halu:HUG12_18355"/>
<dbReference type="GeneID" id="56039464"/>
<dbReference type="Gene3D" id="2.60.200.30">
    <property type="entry name" value="Probable inorganic polyphosphate/atp-NAD kinase, domain 2"/>
    <property type="match status" value="1"/>
</dbReference>
<dbReference type="SUPFAM" id="SSF111331">
    <property type="entry name" value="NAD kinase/diacylglycerol kinase-like"/>
    <property type="match status" value="1"/>
</dbReference>
<gene>
    <name evidence="1" type="ORF">HUG12_18355</name>
</gene>
<dbReference type="GO" id="GO:0019674">
    <property type="term" value="P:NAD+ metabolic process"/>
    <property type="evidence" value="ECO:0007669"/>
    <property type="project" value="InterPro"/>
</dbReference>
<evidence type="ECO:0000313" key="2">
    <source>
        <dbReference type="Proteomes" id="UP000509626"/>
    </source>
</evidence>
<name>A0A7D5QFM9_9EURY</name>
<protein>
    <submittedName>
        <fullName evidence="1">NAD(+)/NADH kinase</fullName>
    </submittedName>
</protein>
<evidence type="ECO:0000313" key="1">
    <source>
        <dbReference type="EMBL" id="QLG63581.1"/>
    </source>
</evidence>
<proteinExistence type="predicted"/>
<keyword evidence="1" id="KW-0808">Transferase</keyword>
<accession>A0A7D5QFM9</accession>